<dbReference type="WBParaSite" id="BXY_1546600.1">
    <property type="protein sequence ID" value="BXY_1546600.1"/>
    <property type="gene ID" value="BXY_1546600"/>
</dbReference>
<dbReference type="Proteomes" id="UP000582659">
    <property type="component" value="Unassembled WGS sequence"/>
</dbReference>
<evidence type="ECO:0000313" key="5">
    <source>
        <dbReference type="WBParaSite" id="BXY_1546600.1"/>
    </source>
</evidence>
<reference evidence="2" key="2">
    <citation type="submission" date="2020-08" db="EMBL/GenBank/DDBJ databases">
        <authorList>
            <person name="Kikuchi T."/>
        </authorList>
    </citation>
    <scope>NUCLEOTIDE SEQUENCE</scope>
    <source>
        <strain evidence="1">Ka4C1</strain>
    </source>
</reference>
<gene>
    <name evidence="1" type="ORF">BXYJ_LOCUS7502</name>
</gene>
<evidence type="ECO:0000313" key="2">
    <source>
        <dbReference type="EMBL" id="CAG9110642.1"/>
    </source>
</evidence>
<evidence type="ECO:0000313" key="4">
    <source>
        <dbReference type="Proteomes" id="UP000659654"/>
    </source>
</evidence>
<dbReference type="EMBL" id="CAJFCV020000003">
    <property type="protein sequence ID" value="CAG9110642.1"/>
    <property type="molecule type" value="Genomic_DNA"/>
</dbReference>
<reference evidence="5" key="1">
    <citation type="submission" date="2016-11" db="UniProtKB">
        <authorList>
            <consortium name="WormBaseParasite"/>
        </authorList>
    </citation>
    <scope>IDENTIFICATION</scope>
</reference>
<dbReference type="AlphaFoldDB" id="A0A1I7SR02"/>
<dbReference type="EMBL" id="CAJFDI010000003">
    <property type="protein sequence ID" value="CAD5222534.1"/>
    <property type="molecule type" value="Genomic_DNA"/>
</dbReference>
<keyword evidence="4" id="KW-1185">Reference proteome</keyword>
<proteinExistence type="predicted"/>
<dbReference type="Proteomes" id="UP000095284">
    <property type="component" value="Unplaced"/>
</dbReference>
<protein>
    <submittedName>
        <fullName evidence="1">(pine wood nematode) hypothetical protein</fullName>
    </submittedName>
</protein>
<accession>A0A1I7SR02</accession>
<evidence type="ECO:0000313" key="1">
    <source>
        <dbReference type="EMBL" id="CAD5222534.1"/>
    </source>
</evidence>
<sequence>MESQCISEISEVREDIPKYKLQRLGKDDRSLSEDCKSRWSPIRTDSSRNVLGRVRELSVEASEFSLDYR</sequence>
<organism evidence="3 5">
    <name type="scientific">Bursaphelenchus xylophilus</name>
    <name type="common">Pinewood nematode worm</name>
    <name type="synonym">Aphelenchoides xylophilus</name>
    <dbReference type="NCBI Taxonomy" id="6326"/>
    <lineage>
        <taxon>Eukaryota</taxon>
        <taxon>Metazoa</taxon>
        <taxon>Ecdysozoa</taxon>
        <taxon>Nematoda</taxon>
        <taxon>Chromadorea</taxon>
        <taxon>Rhabditida</taxon>
        <taxon>Tylenchina</taxon>
        <taxon>Tylenchomorpha</taxon>
        <taxon>Aphelenchoidea</taxon>
        <taxon>Aphelenchoididae</taxon>
        <taxon>Bursaphelenchus</taxon>
    </lineage>
</organism>
<name>A0A1I7SR02_BURXY</name>
<evidence type="ECO:0000313" key="3">
    <source>
        <dbReference type="Proteomes" id="UP000095284"/>
    </source>
</evidence>
<dbReference type="Proteomes" id="UP000659654">
    <property type="component" value="Unassembled WGS sequence"/>
</dbReference>